<evidence type="ECO:0000259" key="6">
    <source>
        <dbReference type="PROSITE" id="PS50888"/>
    </source>
</evidence>
<keyword evidence="8" id="KW-1185">Reference proteome</keyword>
<comment type="subcellular location">
    <subcellularLocation>
        <location evidence="1">Nucleus</location>
    </subcellularLocation>
</comment>
<dbReference type="Pfam" id="PF00010">
    <property type="entry name" value="HLH"/>
    <property type="match status" value="1"/>
</dbReference>
<dbReference type="PROSITE" id="PS50888">
    <property type="entry name" value="BHLH"/>
    <property type="match status" value="1"/>
</dbReference>
<dbReference type="SUPFAM" id="SSF47459">
    <property type="entry name" value="HLH, helix-loop-helix DNA-binding domain"/>
    <property type="match status" value="1"/>
</dbReference>
<proteinExistence type="predicted"/>
<protein>
    <recommendedName>
        <fullName evidence="6">BHLH domain-containing protein</fullName>
    </recommendedName>
</protein>
<reference evidence="7 8" key="1">
    <citation type="journal article" date="2023" name="Hortic Res">
        <title>Pangenome of water caltrop reveals structural variations and asymmetric subgenome divergence after allopolyploidization.</title>
        <authorList>
            <person name="Zhang X."/>
            <person name="Chen Y."/>
            <person name="Wang L."/>
            <person name="Yuan Y."/>
            <person name="Fang M."/>
            <person name="Shi L."/>
            <person name="Lu R."/>
            <person name="Comes H.P."/>
            <person name="Ma Y."/>
            <person name="Chen Y."/>
            <person name="Huang G."/>
            <person name="Zhou Y."/>
            <person name="Zheng Z."/>
            <person name="Qiu Y."/>
        </authorList>
    </citation>
    <scope>NUCLEOTIDE SEQUENCE [LARGE SCALE GENOMIC DNA]</scope>
    <source>
        <strain evidence="7">F231</strain>
    </source>
</reference>
<dbReference type="CDD" id="cd11452">
    <property type="entry name" value="bHLH_AtNAI1_like"/>
    <property type="match status" value="1"/>
</dbReference>
<evidence type="ECO:0000256" key="2">
    <source>
        <dbReference type="ARBA" id="ARBA00023015"/>
    </source>
</evidence>
<dbReference type="SMART" id="SM00353">
    <property type="entry name" value="HLH"/>
    <property type="match status" value="1"/>
</dbReference>
<comment type="caution">
    <text evidence="7">The sequence shown here is derived from an EMBL/GenBank/DDBJ whole genome shotgun (WGS) entry which is preliminary data.</text>
</comment>
<evidence type="ECO:0000313" key="7">
    <source>
        <dbReference type="EMBL" id="KAK4790981.1"/>
    </source>
</evidence>
<keyword evidence="4" id="KW-0539">Nucleus</keyword>
<dbReference type="EMBL" id="JAXQNO010000009">
    <property type="protein sequence ID" value="KAK4790981.1"/>
    <property type="molecule type" value="Genomic_DNA"/>
</dbReference>
<evidence type="ECO:0000256" key="5">
    <source>
        <dbReference type="SAM" id="Coils"/>
    </source>
</evidence>
<dbReference type="GO" id="GO:0046983">
    <property type="term" value="F:protein dimerization activity"/>
    <property type="evidence" value="ECO:0007669"/>
    <property type="project" value="InterPro"/>
</dbReference>
<organism evidence="7 8">
    <name type="scientific">Trapa natans</name>
    <name type="common">Water chestnut</name>
    <dbReference type="NCBI Taxonomy" id="22666"/>
    <lineage>
        <taxon>Eukaryota</taxon>
        <taxon>Viridiplantae</taxon>
        <taxon>Streptophyta</taxon>
        <taxon>Embryophyta</taxon>
        <taxon>Tracheophyta</taxon>
        <taxon>Spermatophyta</taxon>
        <taxon>Magnoliopsida</taxon>
        <taxon>eudicotyledons</taxon>
        <taxon>Gunneridae</taxon>
        <taxon>Pentapetalae</taxon>
        <taxon>rosids</taxon>
        <taxon>malvids</taxon>
        <taxon>Myrtales</taxon>
        <taxon>Lythraceae</taxon>
        <taxon>Trapa</taxon>
    </lineage>
</organism>
<dbReference type="InterPro" id="IPR036638">
    <property type="entry name" value="HLH_DNA-bd_sf"/>
</dbReference>
<dbReference type="PANTHER" id="PTHR45959">
    <property type="entry name" value="BHLH TRANSCRIPTION FACTOR"/>
    <property type="match status" value="1"/>
</dbReference>
<feature type="domain" description="BHLH" evidence="6">
    <location>
        <begin position="161"/>
        <end position="210"/>
    </location>
</feature>
<accession>A0AAN7R885</accession>
<sequence>MDSSSSSANWLSELVTEDVTLVPAFSDHYPVNSSFDSYGDLDFHSFSSGNYLLNHEAVPIFSTPSVETSQPSTAAVPTTKKLKLSPSGSSFQIISFKSSGSPTRPESQRLYADREYVGHQVVKPKVEGLISKGNMISNGALHEQGNFSNKRVHGSMSRSPLHAQDHVIAERKRRENLSQRFIALSAVIPGLKKMDKASVLGDAVKYVKQLQERLKKLEEEVPKKTVESVVLVKKSQVSADDMDTYSSDENSCSQLSDQRLPEIEARVSGKHVLIRVYCERHKGGLTKMLNLIEKLNLNILSNSAVPFGSSILDITVVAEVSFFKPQLLINKLSICLIYVQPPNRMKKPFIAWTDGWQVLHDH</sequence>
<keyword evidence="2" id="KW-0805">Transcription regulation</keyword>
<dbReference type="Gene3D" id="4.10.280.10">
    <property type="entry name" value="Helix-loop-helix DNA-binding domain"/>
    <property type="match status" value="1"/>
</dbReference>
<evidence type="ECO:0000256" key="1">
    <source>
        <dbReference type="ARBA" id="ARBA00004123"/>
    </source>
</evidence>
<feature type="coiled-coil region" evidence="5">
    <location>
        <begin position="200"/>
        <end position="227"/>
    </location>
</feature>
<evidence type="ECO:0000313" key="8">
    <source>
        <dbReference type="Proteomes" id="UP001346149"/>
    </source>
</evidence>
<evidence type="ECO:0000256" key="3">
    <source>
        <dbReference type="ARBA" id="ARBA00023163"/>
    </source>
</evidence>
<dbReference type="Proteomes" id="UP001346149">
    <property type="component" value="Unassembled WGS sequence"/>
</dbReference>
<name>A0AAN7R885_TRANT</name>
<dbReference type="GO" id="GO:0005634">
    <property type="term" value="C:nucleus"/>
    <property type="evidence" value="ECO:0007669"/>
    <property type="project" value="UniProtKB-SubCell"/>
</dbReference>
<gene>
    <name evidence="7" type="ORF">SAY86_031394</name>
</gene>
<dbReference type="PANTHER" id="PTHR45959:SF73">
    <property type="entry name" value="TRANSCRIPTION FACTOR BHLH25"/>
    <property type="match status" value="1"/>
</dbReference>
<dbReference type="AlphaFoldDB" id="A0AAN7R885"/>
<dbReference type="InterPro" id="IPR052610">
    <property type="entry name" value="bHLH_transcription_regulator"/>
</dbReference>
<dbReference type="InterPro" id="IPR011598">
    <property type="entry name" value="bHLH_dom"/>
</dbReference>
<keyword evidence="3" id="KW-0804">Transcription</keyword>
<keyword evidence="5" id="KW-0175">Coiled coil</keyword>
<evidence type="ECO:0000256" key="4">
    <source>
        <dbReference type="ARBA" id="ARBA00023242"/>
    </source>
</evidence>